<dbReference type="OrthoDB" id="197735at2759"/>
<dbReference type="Proteomes" id="UP000278807">
    <property type="component" value="Unassembled WGS sequence"/>
</dbReference>
<dbReference type="PANTHER" id="PTHR31540">
    <property type="entry name" value="CENTROSOMAL PROTEIN OF 131 KDA"/>
    <property type="match status" value="1"/>
</dbReference>
<dbReference type="GO" id="GO:0035735">
    <property type="term" value="P:intraciliary transport involved in cilium assembly"/>
    <property type="evidence" value="ECO:0007669"/>
    <property type="project" value="InterPro"/>
</dbReference>
<dbReference type="STRING" id="102285.A0A0R3TE13"/>
<dbReference type="WBParaSite" id="HNAJ_0000530201-mRNA-1">
    <property type="protein sequence ID" value="HNAJ_0000530201-mRNA-1"/>
    <property type="gene ID" value="HNAJ_0000530201"/>
</dbReference>
<sequence>MFTDGHRSSVPLAYTEQTAKSVERDIQRMTLNHKEEIEELKRFYKEQLEGADTRASEQYFQKMEEMRMKFNKDREEICAQERRLYTVSTTLIQGTE</sequence>
<evidence type="ECO:0000256" key="1">
    <source>
        <dbReference type="SAM" id="Coils"/>
    </source>
</evidence>
<reference evidence="4" key="1">
    <citation type="submission" date="2017-02" db="UniProtKB">
        <authorList>
            <consortium name="WormBaseParasite"/>
        </authorList>
    </citation>
    <scope>IDENTIFICATION</scope>
</reference>
<proteinExistence type="predicted"/>
<accession>A0A0R3TE13</accession>
<keyword evidence="3" id="KW-1185">Reference proteome</keyword>
<reference evidence="2 3" key="2">
    <citation type="submission" date="2018-11" db="EMBL/GenBank/DDBJ databases">
        <authorList>
            <consortium name="Pathogen Informatics"/>
        </authorList>
    </citation>
    <scope>NUCLEOTIDE SEQUENCE [LARGE SCALE GENOMIC DNA]</scope>
</reference>
<dbReference type="GO" id="GO:0005929">
    <property type="term" value="C:cilium"/>
    <property type="evidence" value="ECO:0007669"/>
    <property type="project" value="GOC"/>
</dbReference>
<dbReference type="EMBL" id="UZAE01004384">
    <property type="protein sequence ID" value="VDO01160.1"/>
    <property type="molecule type" value="Genomic_DNA"/>
</dbReference>
<dbReference type="GO" id="GO:0034451">
    <property type="term" value="C:centriolar satellite"/>
    <property type="evidence" value="ECO:0007669"/>
    <property type="project" value="TreeGrafter"/>
</dbReference>
<dbReference type="InterPro" id="IPR030465">
    <property type="entry name" value="CEP131"/>
</dbReference>
<dbReference type="AlphaFoldDB" id="A0A0R3TE13"/>
<dbReference type="GO" id="GO:0010824">
    <property type="term" value="P:regulation of centrosome duplication"/>
    <property type="evidence" value="ECO:0007669"/>
    <property type="project" value="TreeGrafter"/>
</dbReference>
<name>A0A0R3TE13_RODNA</name>
<evidence type="ECO:0000313" key="2">
    <source>
        <dbReference type="EMBL" id="VDO01160.1"/>
    </source>
</evidence>
<feature type="coiled-coil region" evidence="1">
    <location>
        <begin position="19"/>
        <end position="54"/>
    </location>
</feature>
<organism evidence="4">
    <name type="scientific">Rodentolepis nana</name>
    <name type="common">Dwarf tapeworm</name>
    <name type="synonym">Hymenolepis nana</name>
    <dbReference type="NCBI Taxonomy" id="102285"/>
    <lineage>
        <taxon>Eukaryota</taxon>
        <taxon>Metazoa</taxon>
        <taxon>Spiralia</taxon>
        <taxon>Lophotrochozoa</taxon>
        <taxon>Platyhelminthes</taxon>
        <taxon>Cestoda</taxon>
        <taxon>Eucestoda</taxon>
        <taxon>Cyclophyllidea</taxon>
        <taxon>Hymenolepididae</taxon>
        <taxon>Rodentolepis</taxon>
    </lineage>
</organism>
<keyword evidence="1" id="KW-0175">Coiled coil</keyword>
<dbReference type="PANTHER" id="PTHR31540:SF1">
    <property type="entry name" value="CENTROSOMAL PROTEIN OF 131 KDA"/>
    <property type="match status" value="1"/>
</dbReference>
<evidence type="ECO:0000313" key="3">
    <source>
        <dbReference type="Proteomes" id="UP000278807"/>
    </source>
</evidence>
<evidence type="ECO:0000313" key="4">
    <source>
        <dbReference type="WBParaSite" id="HNAJ_0000530201-mRNA-1"/>
    </source>
</evidence>
<gene>
    <name evidence="2" type="ORF">HNAJ_LOCUS5300</name>
</gene>
<protein>
    <submittedName>
        <fullName evidence="4">DUF3967 domain-containing protein</fullName>
    </submittedName>
</protein>